<name>A0A7I7RQ53_9MYCO</name>
<evidence type="ECO:0000313" key="2">
    <source>
        <dbReference type="Proteomes" id="UP000467428"/>
    </source>
</evidence>
<gene>
    <name evidence="1" type="ORF">MARA_01380</name>
</gene>
<sequence length="242" mass="25670">MRDVVELVGVLDPAWPWLVADLDSSFADYAILPPEPQSCEAALHQLQVTARSPLGAVVLNTAGVLVHGGWLRMYGGSGGGSTGMPSIGEVNGFPADPVPGWQPAAGLIIAHDVLGGVFALNGAHPQQHGRPGVPGSVVHFSAATLTWEDLDMGHTEWLSWVVEDATSHYRDLLWPTWRAECAALGLREGISVYPSPWSDEAQQDMAATTRGAVPLEQILDMHAASCLQLVLDDPGALGFNRG</sequence>
<dbReference type="RefSeq" id="WP_163916250.1">
    <property type="nucleotide sequence ID" value="NZ_AP022592.1"/>
</dbReference>
<evidence type="ECO:0000313" key="1">
    <source>
        <dbReference type="EMBL" id="BBY46708.1"/>
    </source>
</evidence>
<protein>
    <recommendedName>
        <fullName evidence="3">DUF2625 domain-containing protein</fullName>
    </recommendedName>
</protein>
<keyword evidence="1" id="KW-0614">Plasmid</keyword>
<dbReference type="Proteomes" id="UP000467428">
    <property type="component" value="Plasmid pJCM18538"/>
</dbReference>
<geneLocation type="plasmid" evidence="1">
    <name>pJCM18538</name>
</geneLocation>
<dbReference type="KEGG" id="marz:MARA_01380"/>
<organism evidence="1 2">
    <name type="scientific">Mycolicibacterium arabiense</name>
    <dbReference type="NCBI Taxonomy" id="1286181"/>
    <lineage>
        <taxon>Bacteria</taxon>
        <taxon>Bacillati</taxon>
        <taxon>Actinomycetota</taxon>
        <taxon>Actinomycetes</taxon>
        <taxon>Mycobacteriales</taxon>
        <taxon>Mycobacteriaceae</taxon>
        <taxon>Mycolicibacterium</taxon>
    </lineage>
</organism>
<dbReference type="AlphaFoldDB" id="A0A7I7RQ53"/>
<dbReference type="EMBL" id="AP022592">
    <property type="protein sequence ID" value="BBY46708.1"/>
    <property type="molecule type" value="Genomic_DNA"/>
</dbReference>
<dbReference type="NCBIfam" id="NF008496">
    <property type="entry name" value="PRK11408.1-3"/>
    <property type="match status" value="1"/>
</dbReference>
<evidence type="ECO:0008006" key="3">
    <source>
        <dbReference type="Google" id="ProtNLM"/>
    </source>
</evidence>
<dbReference type="InterPro" id="IPR021239">
    <property type="entry name" value="DUF2625"/>
</dbReference>
<dbReference type="Pfam" id="PF10946">
    <property type="entry name" value="DUF2625"/>
    <property type="match status" value="1"/>
</dbReference>
<accession>A0A7I7RQ53</accession>
<proteinExistence type="predicted"/>
<keyword evidence="2" id="KW-1185">Reference proteome</keyword>
<reference evidence="1 2" key="1">
    <citation type="journal article" date="2019" name="Emerg. Microbes Infect.">
        <title>Comprehensive subspecies identification of 175 nontuberculous mycobacteria species based on 7547 genomic profiles.</title>
        <authorList>
            <person name="Matsumoto Y."/>
            <person name="Kinjo T."/>
            <person name="Motooka D."/>
            <person name="Nabeya D."/>
            <person name="Jung N."/>
            <person name="Uechi K."/>
            <person name="Horii T."/>
            <person name="Iida T."/>
            <person name="Fujita J."/>
            <person name="Nakamura S."/>
        </authorList>
    </citation>
    <scope>NUCLEOTIDE SEQUENCE [LARGE SCALE GENOMIC DNA]</scope>
    <source>
        <strain evidence="1 2">JCM 18538</strain>
        <plasmid evidence="1">pJCM18538</plasmid>
    </source>
</reference>